<evidence type="ECO:0000256" key="4">
    <source>
        <dbReference type="PIRSR" id="PIRSR006806-1"/>
    </source>
</evidence>
<dbReference type="NCBIfam" id="TIGR02727">
    <property type="entry name" value="MTHFS_bact"/>
    <property type="match status" value="1"/>
</dbReference>
<feature type="binding site" evidence="4">
    <location>
        <begin position="37"/>
        <end position="41"/>
    </location>
    <ligand>
        <name>ATP</name>
        <dbReference type="ChEBI" id="CHEBI:30616"/>
    </ligand>
</feature>
<comment type="similarity">
    <text evidence="1 5">Belongs to the 5-formyltetrahydrofolate cyclo-ligase family.</text>
</comment>
<name>A0A150MDE0_9BACI</name>
<dbReference type="Gene3D" id="3.40.50.10420">
    <property type="entry name" value="NagB/RpiA/CoA transferase-like"/>
    <property type="match status" value="1"/>
</dbReference>
<dbReference type="OrthoDB" id="9801938at2"/>
<dbReference type="GO" id="GO:0005524">
    <property type="term" value="F:ATP binding"/>
    <property type="evidence" value="ECO:0007669"/>
    <property type="project" value="UniProtKB-KW"/>
</dbReference>
<dbReference type="Proteomes" id="UP000075683">
    <property type="component" value="Unassembled WGS sequence"/>
</dbReference>
<evidence type="ECO:0000313" key="9">
    <source>
        <dbReference type="Proteomes" id="UP000257014"/>
    </source>
</evidence>
<dbReference type="PANTHER" id="PTHR23407:SF1">
    <property type="entry name" value="5-FORMYLTETRAHYDROFOLATE CYCLO-LIGASE"/>
    <property type="match status" value="1"/>
</dbReference>
<sequence length="221" mass="25082">MTAGKNILLFFVCLEEKGADKMGSESGKRRSVAVESKKEFRREMKEKLAKMNKWEYEQSSFEIARRLFAGREWKEAETVAVTVSIFPEVDTLQIIRRAWLDGKQVAVPKCVPGERRLDFRLLTSFTQLERGYGNLFEPKTEETAPLSPGQLSLVIVPGLAFTKGGHRLGFGGGYYDRFLAGYRGEFLALAFERQLVPKLPVEAHDVPIPKIVTEKEVYRSC</sequence>
<keyword evidence="2 4" id="KW-0547">Nucleotide-binding</keyword>
<dbReference type="SUPFAM" id="SSF100950">
    <property type="entry name" value="NagB/RpiA/CoA transferase-like"/>
    <property type="match status" value="1"/>
</dbReference>
<dbReference type="GO" id="GO:0009396">
    <property type="term" value="P:folic acid-containing compound biosynthetic process"/>
    <property type="evidence" value="ECO:0007669"/>
    <property type="project" value="TreeGrafter"/>
</dbReference>
<keyword evidence="5" id="KW-0460">Magnesium</keyword>
<dbReference type="InterPro" id="IPR002698">
    <property type="entry name" value="FTHF_cligase"/>
</dbReference>
<dbReference type="InterPro" id="IPR037171">
    <property type="entry name" value="NagB/RpiA_transferase-like"/>
</dbReference>
<comment type="caution">
    <text evidence="6">The sequence shown here is derived from an EMBL/GenBank/DDBJ whole genome shotgun (WGS) entry which is preliminary data.</text>
</comment>
<dbReference type="EMBL" id="QEWE01000002">
    <property type="protein sequence ID" value="REJ31621.1"/>
    <property type="molecule type" value="Genomic_DNA"/>
</dbReference>
<dbReference type="STRING" id="301148.B4135_1286"/>
<dbReference type="GO" id="GO:0046872">
    <property type="term" value="F:metal ion binding"/>
    <property type="evidence" value="ECO:0007669"/>
    <property type="project" value="UniProtKB-KW"/>
</dbReference>
<feature type="binding site" evidence="4">
    <location>
        <position position="83"/>
    </location>
    <ligand>
        <name>substrate</name>
    </ligand>
</feature>
<keyword evidence="5" id="KW-0479">Metal-binding</keyword>
<feature type="binding site" evidence="4">
    <location>
        <position position="88"/>
    </location>
    <ligand>
        <name>substrate</name>
    </ligand>
</feature>
<comment type="cofactor">
    <cofactor evidence="5">
        <name>Mg(2+)</name>
        <dbReference type="ChEBI" id="CHEBI:18420"/>
    </cofactor>
</comment>
<evidence type="ECO:0000313" key="7">
    <source>
        <dbReference type="EMBL" id="REJ31621.1"/>
    </source>
</evidence>
<evidence type="ECO:0000256" key="5">
    <source>
        <dbReference type="RuleBase" id="RU361279"/>
    </source>
</evidence>
<proteinExistence type="inferred from homology"/>
<dbReference type="EC" id="6.3.3.2" evidence="5"/>
<dbReference type="GO" id="GO:0030272">
    <property type="term" value="F:5-formyltetrahydrofolate cyclo-ligase activity"/>
    <property type="evidence" value="ECO:0007669"/>
    <property type="project" value="UniProtKB-EC"/>
</dbReference>
<evidence type="ECO:0000256" key="3">
    <source>
        <dbReference type="ARBA" id="ARBA00022840"/>
    </source>
</evidence>
<dbReference type="PATRIC" id="fig|301148.3.peg.451"/>
<accession>A0A150MDE0</accession>
<reference evidence="6 8" key="1">
    <citation type="submission" date="2016-01" db="EMBL/GenBank/DDBJ databases">
        <title>Draft Genome Sequences of Seven Thermophilic Sporeformers Isolated from Foods.</title>
        <authorList>
            <person name="Berendsen E.M."/>
            <person name="Wells-Bennik M.H."/>
            <person name="Krawcyk A.O."/>
            <person name="De Jong A."/>
            <person name="Holsappel S."/>
            <person name="Eijlander R.T."/>
            <person name="Kuipers O.P."/>
        </authorList>
    </citation>
    <scope>NUCLEOTIDE SEQUENCE [LARGE SCALE GENOMIC DNA]</scope>
    <source>
        <strain evidence="6 8">B4135</strain>
    </source>
</reference>
<dbReference type="Pfam" id="PF01812">
    <property type="entry name" value="5-FTHF_cyc-lig"/>
    <property type="match status" value="1"/>
</dbReference>
<feature type="binding site" evidence="4">
    <location>
        <begin position="167"/>
        <end position="175"/>
    </location>
    <ligand>
        <name>ATP</name>
        <dbReference type="ChEBI" id="CHEBI:30616"/>
    </ligand>
</feature>
<dbReference type="AlphaFoldDB" id="A0A150MDE0"/>
<gene>
    <name evidence="6" type="ORF">B4135_1286</name>
    <name evidence="7" type="ORF">C6P37_00255</name>
</gene>
<dbReference type="PIRSF" id="PIRSF006806">
    <property type="entry name" value="FTHF_cligase"/>
    <property type="match status" value="1"/>
</dbReference>
<dbReference type="GO" id="GO:0035999">
    <property type="term" value="P:tetrahydrofolate interconversion"/>
    <property type="evidence" value="ECO:0007669"/>
    <property type="project" value="TreeGrafter"/>
</dbReference>
<reference evidence="7 9" key="2">
    <citation type="submission" date="2018-03" db="EMBL/GenBank/DDBJ databases">
        <authorList>
            <person name="Keele B.F."/>
        </authorList>
    </citation>
    <scope>NUCLEOTIDE SEQUENCE [LARGE SCALE GENOMIC DNA]</scope>
    <source>
        <strain evidence="7">ZCTH4_d</strain>
    </source>
</reference>
<protein>
    <recommendedName>
        <fullName evidence="5">5-formyltetrahydrofolate cyclo-ligase</fullName>
        <ecNumber evidence="5">6.3.3.2</ecNumber>
    </recommendedName>
</protein>
<evidence type="ECO:0000256" key="1">
    <source>
        <dbReference type="ARBA" id="ARBA00010638"/>
    </source>
</evidence>
<evidence type="ECO:0000313" key="8">
    <source>
        <dbReference type="Proteomes" id="UP000075683"/>
    </source>
</evidence>
<organism evidence="6 8">
    <name type="scientific">Caldibacillus debilis</name>
    <dbReference type="NCBI Taxonomy" id="301148"/>
    <lineage>
        <taxon>Bacteria</taxon>
        <taxon>Bacillati</taxon>
        <taxon>Bacillota</taxon>
        <taxon>Bacilli</taxon>
        <taxon>Bacillales</taxon>
        <taxon>Bacillaceae</taxon>
        <taxon>Caldibacillus</taxon>
    </lineage>
</organism>
<dbReference type="EMBL" id="LQYT01000010">
    <property type="protein sequence ID" value="KYD22496.1"/>
    <property type="molecule type" value="Genomic_DNA"/>
</dbReference>
<keyword evidence="3 4" id="KW-0067">ATP-binding</keyword>
<dbReference type="Proteomes" id="UP000257014">
    <property type="component" value="Unassembled WGS sequence"/>
</dbReference>
<evidence type="ECO:0000256" key="2">
    <source>
        <dbReference type="ARBA" id="ARBA00022741"/>
    </source>
</evidence>
<dbReference type="PANTHER" id="PTHR23407">
    <property type="entry name" value="ATPASE INHIBITOR/5-FORMYLTETRAHYDROFOLATE CYCLO-LIGASE"/>
    <property type="match status" value="1"/>
</dbReference>
<comment type="catalytic activity">
    <reaction evidence="5">
        <text>(6S)-5-formyl-5,6,7,8-tetrahydrofolate + ATP = (6R)-5,10-methenyltetrahydrofolate + ADP + phosphate</text>
        <dbReference type="Rhea" id="RHEA:10488"/>
        <dbReference type="ChEBI" id="CHEBI:30616"/>
        <dbReference type="ChEBI" id="CHEBI:43474"/>
        <dbReference type="ChEBI" id="CHEBI:57455"/>
        <dbReference type="ChEBI" id="CHEBI:57457"/>
        <dbReference type="ChEBI" id="CHEBI:456216"/>
        <dbReference type="EC" id="6.3.3.2"/>
    </reaction>
</comment>
<evidence type="ECO:0000313" key="6">
    <source>
        <dbReference type="EMBL" id="KYD22496.1"/>
    </source>
</evidence>
<dbReference type="InterPro" id="IPR024185">
    <property type="entry name" value="FTHF_cligase-like_sf"/>
</dbReference>
<keyword evidence="6" id="KW-0436">Ligase</keyword>